<reference evidence="2 3" key="1">
    <citation type="submission" date="2018-07" db="EMBL/GenBank/DDBJ databases">
        <title>Section-level genome sequencing of Aspergillus section Nigri to investigate inter- and intra-species variation.</title>
        <authorList>
            <consortium name="DOE Joint Genome Institute"/>
            <person name="Vesth T.C."/>
            <person name="Nybo J.L."/>
            <person name="Theobald S."/>
            <person name="Frisvad J.C."/>
            <person name="Larsen T.O."/>
            <person name="Nielsen K.F."/>
            <person name="Hoof J.B."/>
            <person name="Brandl J."/>
            <person name="Salamov A."/>
            <person name="Riley R."/>
            <person name="Gladden J.M."/>
            <person name="Phatale P."/>
            <person name="Nielsen M.T."/>
            <person name="Lyhne E.K."/>
            <person name="Kogle M.E."/>
            <person name="Strasser K."/>
            <person name="McDonnell E."/>
            <person name="Barry K."/>
            <person name="Clum A."/>
            <person name="Chen C."/>
            <person name="Nolan M."/>
            <person name="Sandor L."/>
            <person name="Kuo A."/>
            <person name="Lipzen A."/>
            <person name="Hainaut M."/>
            <person name="Drula E."/>
            <person name="Tsang A."/>
            <person name="Magnuson J.K."/>
            <person name="Henrissat B."/>
            <person name="Wiebenga A."/>
            <person name="Simmons B.A."/>
            <person name="Makela M.R."/>
            <person name="De vries R.P."/>
            <person name="Grigoriev I.V."/>
            <person name="Mortensen U.H."/>
            <person name="Baker S.E."/>
            <person name="Andersen M.R."/>
        </authorList>
    </citation>
    <scope>NUCLEOTIDE SEQUENCE [LARGE SCALE GENOMIC DNA]</scope>
    <source>
        <strain evidence="2 3">ATCC 13496</strain>
    </source>
</reference>
<feature type="transmembrane region" description="Helical" evidence="1">
    <location>
        <begin position="15"/>
        <end position="35"/>
    </location>
</feature>
<evidence type="ECO:0000313" key="3">
    <source>
        <dbReference type="Proteomes" id="UP000253845"/>
    </source>
</evidence>
<name>A0A370CDE5_ASPNG</name>
<dbReference type="VEuPathDB" id="FungiDB:M747DRAFT_137017"/>
<protein>
    <submittedName>
        <fullName evidence="2">Uncharacterized protein</fullName>
    </submittedName>
</protein>
<sequence>MYTRCLDDAVQSDYLPIKLTTATVLCLILPAPIFINPDHPFSALSSKPKKTCVGIGAQHANGKFSFSIFFFFPYFIFPLPFPFSLFVHPTLIIILDIVNALFPLMN</sequence>
<evidence type="ECO:0000256" key="1">
    <source>
        <dbReference type="SAM" id="Phobius"/>
    </source>
</evidence>
<dbReference type="AlphaFoldDB" id="A0A370CDE5"/>
<accession>A0A370CDE5</accession>
<evidence type="ECO:0000313" key="2">
    <source>
        <dbReference type="EMBL" id="RDH24043.1"/>
    </source>
</evidence>
<feature type="transmembrane region" description="Helical" evidence="1">
    <location>
        <begin position="56"/>
        <end position="77"/>
    </location>
</feature>
<gene>
    <name evidence="2" type="ORF">M747DRAFT_137017</name>
</gene>
<keyword evidence="1" id="KW-1133">Transmembrane helix</keyword>
<keyword evidence="1" id="KW-0472">Membrane</keyword>
<keyword evidence="1" id="KW-0812">Transmembrane</keyword>
<organism evidence="2 3">
    <name type="scientific">Aspergillus niger ATCC 13496</name>
    <dbReference type="NCBI Taxonomy" id="1353008"/>
    <lineage>
        <taxon>Eukaryota</taxon>
        <taxon>Fungi</taxon>
        <taxon>Dikarya</taxon>
        <taxon>Ascomycota</taxon>
        <taxon>Pezizomycotina</taxon>
        <taxon>Eurotiomycetes</taxon>
        <taxon>Eurotiomycetidae</taxon>
        <taxon>Eurotiales</taxon>
        <taxon>Aspergillaceae</taxon>
        <taxon>Aspergillus</taxon>
        <taxon>Aspergillus subgen. Circumdati</taxon>
    </lineage>
</organism>
<proteinExistence type="predicted"/>
<dbReference type="Proteomes" id="UP000253845">
    <property type="component" value="Unassembled WGS sequence"/>
</dbReference>
<dbReference type="EMBL" id="KZ851903">
    <property type="protein sequence ID" value="RDH24043.1"/>
    <property type="molecule type" value="Genomic_DNA"/>
</dbReference>